<evidence type="ECO:0000313" key="11">
    <source>
        <dbReference type="Proteomes" id="UP000321790"/>
    </source>
</evidence>
<dbReference type="GO" id="GO:0000155">
    <property type="term" value="F:phosphorelay sensor kinase activity"/>
    <property type="evidence" value="ECO:0007669"/>
    <property type="project" value="InterPro"/>
</dbReference>
<dbReference type="CDD" id="cd00075">
    <property type="entry name" value="HATPase"/>
    <property type="match status" value="1"/>
</dbReference>
<organism evidence="10 11">
    <name type="scientific">Seonamhaeicola algicola</name>
    <dbReference type="NCBI Taxonomy" id="1719036"/>
    <lineage>
        <taxon>Bacteria</taxon>
        <taxon>Pseudomonadati</taxon>
        <taxon>Bacteroidota</taxon>
        <taxon>Flavobacteriia</taxon>
        <taxon>Flavobacteriales</taxon>
        <taxon>Flavobacteriaceae</taxon>
    </lineage>
</organism>
<dbReference type="SMART" id="SM00091">
    <property type="entry name" value="PAS"/>
    <property type="match status" value="1"/>
</dbReference>
<dbReference type="InterPro" id="IPR000014">
    <property type="entry name" value="PAS"/>
</dbReference>
<dbReference type="SUPFAM" id="SSF55874">
    <property type="entry name" value="ATPase domain of HSP90 chaperone/DNA topoisomerase II/histidine kinase"/>
    <property type="match status" value="1"/>
</dbReference>
<keyword evidence="7" id="KW-0175">Coiled coil</keyword>
<evidence type="ECO:0000259" key="8">
    <source>
        <dbReference type="PROSITE" id="PS50109"/>
    </source>
</evidence>
<feature type="domain" description="Histidine kinase" evidence="8">
    <location>
        <begin position="196"/>
        <end position="412"/>
    </location>
</feature>
<dbReference type="PROSITE" id="PS50109">
    <property type="entry name" value="HIS_KIN"/>
    <property type="match status" value="1"/>
</dbReference>
<dbReference type="InterPro" id="IPR004358">
    <property type="entry name" value="Sig_transdc_His_kin-like_C"/>
</dbReference>
<dbReference type="PROSITE" id="PS50112">
    <property type="entry name" value="PAS"/>
    <property type="match status" value="1"/>
</dbReference>
<dbReference type="Proteomes" id="UP000321790">
    <property type="component" value="Unassembled WGS sequence"/>
</dbReference>
<dbReference type="Pfam" id="PF02518">
    <property type="entry name" value="HATPase_c"/>
    <property type="match status" value="1"/>
</dbReference>
<dbReference type="SUPFAM" id="SSF47384">
    <property type="entry name" value="Homodimeric domain of signal transducing histidine kinase"/>
    <property type="match status" value="1"/>
</dbReference>
<dbReference type="CDD" id="cd00082">
    <property type="entry name" value="HisKA"/>
    <property type="match status" value="1"/>
</dbReference>
<evidence type="ECO:0000259" key="9">
    <source>
        <dbReference type="PROSITE" id="PS50112"/>
    </source>
</evidence>
<dbReference type="PANTHER" id="PTHR43711">
    <property type="entry name" value="TWO-COMPONENT HISTIDINE KINASE"/>
    <property type="match status" value="1"/>
</dbReference>
<comment type="caution">
    <text evidence="10">The sequence shown here is derived from an EMBL/GenBank/DDBJ whole genome shotgun (WGS) entry which is preliminary data.</text>
</comment>
<keyword evidence="3" id="KW-0597">Phosphoprotein</keyword>
<dbReference type="SMART" id="SM00387">
    <property type="entry name" value="HATPase_c"/>
    <property type="match status" value="1"/>
</dbReference>
<dbReference type="AlphaFoldDB" id="A0A5C7AQD0"/>
<sequence>MFQNDKDVFNVLFEAVSEGVIVVDKTQHIVAANKSAESMFGYNHNELINKHLDTLIPKQYKAGHGAHVEGFMKRQKKRQMGQGRDLYGACKNGSTFPVEAGLNPLHINGEDYIMALVIDISVRKKQEQELQALNNELEQKVADRTAQLSATVTELKIANQKRDVEIQKRIEAQNKISDALKKEKELNELKTKFLSLVSHEFKTPLSGILTSAMLLSKYKLTEQQERRDKHIKTITDKVHYLNNILNDFLSIEKLETGKVSYKYANFMLTKVVDEVVYNANMLLKEGQTIKYPENIDGLALHQDEKIVELALSNLVHNAIKYSPEHSEIIIDISQDNSTTTFKVTDKGIGIPEKDQKQIFNRYFRSENALLIQGTGIGLNIVKSHLNNLGGTIHFKSAENKGSTFTIKLPNKAN</sequence>
<dbReference type="FunFam" id="3.30.565.10:FF:000006">
    <property type="entry name" value="Sensor histidine kinase WalK"/>
    <property type="match status" value="1"/>
</dbReference>
<dbReference type="InterPro" id="IPR036890">
    <property type="entry name" value="HATPase_C_sf"/>
</dbReference>
<evidence type="ECO:0000256" key="5">
    <source>
        <dbReference type="ARBA" id="ARBA00022777"/>
    </source>
</evidence>
<evidence type="ECO:0000256" key="3">
    <source>
        <dbReference type="ARBA" id="ARBA00022553"/>
    </source>
</evidence>
<evidence type="ECO:0000256" key="2">
    <source>
        <dbReference type="ARBA" id="ARBA00012438"/>
    </source>
</evidence>
<dbReference type="CDD" id="cd00130">
    <property type="entry name" value="PAS"/>
    <property type="match status" value="1"/>
</dbReference>
<dbReference type="InterPro" id="IPR050736">
    <property type="entry name" value="Sensor_HK_Regulatory"/>
</dbReference>
<protein>
    <recommendedName>
        <fullName evidence="2">histidine kinase</fullName>
        <ecNumber evidence="2">2.7.13.3</ecNumber>
    </recommendedName>
</protein>
<dbReference type="SUPFAM" id="SSF55785">
    <property type="entry name" value="PYP-like sensor domain (PAS domain)"/>
    <property type="match status" value="1"/>
</dbReference>
<keyword evidence="5" id="KW-0418">Kinase</keyword>
<keyword evidence="6" id="KW-0902">Two-component regulatory system</keyword>
<dbReference type="InterPro" id="IPR005467">
    <property type="entry name" value="His_kinase_dom"/>
</dbReference>
<evidence type="ECO:0000256" key="6">
    <source>
        <dbReference type="ARBA" id="ARBA00023012"/>
    </source>
</evidence>
<evidence type="ECO:0000313" key="10">
    <source>
        <dbReference type="EMBL" id="TXE10194.1"/>
    </source>
</evidence>
<dbReference type="InterPro" id="IPR003594">
    <property type="entry name" value="HATPase_dom"/>
</dbReference>
<feature type="coiled-coil region" evidence="7">
    <location>
        <begin position="120"/>
        <end position="192"/>
    </location>
</feature>
<accession>A0A5C7AQD0</accession>
<evidence type="ECO:0000256" key="4">
    <source>
        <dbReference type="ARBA" id="ARBA00022679"/>
    </source>
</evidence>
<dbReference type="InterPro" id="IPR036097">
    <property type="entry name" value="HisK_dim/P_sf"/>
</dbReference>
<dbReference type="Pfam" id="PF13426">
    <property type="entry name" value="PAS_9"/>
    <property type="match status" value="1"/>
</dbReference>
<gene>
    <name evidence="10" type="ORF">FUA26_11100</name>
</gene>
<dbReference type="Gene3D" id="1.10.287.130">
    <property type="match status" value="1"/>
</dbReference>
<dbReference type="OrthoDB" id="9808408at2"/>
<proteinExistence type="predicted"/>
<evidence type="ECO:0000256" key="7">
    <source>
        <dbReference type="SAM" id="Coils"/>
    </source>
</evidence>
<dbReference type="SMART" id="SM00388">
    <property type="entry name" value="HisKA"/>
    <property type="match status" value="1"/>
</dbReference>
<dbReference type="PANTHER" id="PTHR43711:SF26">
    <property type="entry name" value="SENSOR HISTIDINE KINASE RCSC"/>
    <property type="match status" value="1"/>
</dbReference>
<keyword evidence="11" id="KW-1185">Reference proteome</keyword>
<comment type="catalytic activity">
    <reaction evidence="1">
        <text>ATP + protein L-histidine = ADP + protein N-phospho-L-histidine.</text>
        <dbReference type="EC" id="2.7.13.3"/>
    </reaction>
</comment>
<dbReference type="EMBL" id="VOSC01000025">
    <property type="protein sequence ID" value="TXE10194.1"/>
    <property type="molecule type" value="Genomic_DNA"/>
</dbReference>
<dbReference type="EC" id="2.7.13.3" evidence="2"/>
<dbReference type="InterPro" id="IPR003661">
    <property type="entry name" value="HisK_dim/P_dom"/>
</dbReference>
<feature type="domain" description="PAS" evidence="9">
    <location>
        <begin position="5"/>
        <end position="75"/>
    </location>
</feature>
<name>A0A5C7AQD0_9FLAO</name>
<dbReference type="PRINTS" id="PR00344">
    <property type="entry name" value="BCTRLSENSOR"/>
</dbReference>
<dbReference type="Gene3D" id="3.30.450.20">
    <property type="entry name" value="PAS domain"/>
    <property type="match status" value="1"/>
</dbReference>
<dbReference type="InterPro" id="IPR035965">
    <property type="entry name" value="PAS-like_dom_sf"/>
</dbReference>
<evidence type="ECO:0000256" key="1">
    <source>
        <dbReference type="ARBA" id="ARBA00000085"/>
    </source>
</evidence>
<dbReference type="NCBIfam" id="TIGR00229">
    <property type="entry name" value="sensory_box"/>
    <property type="match status" value="1"/>
</dbReference>
<keyword evidence="4" id="KW-0808">Transferase</keyword>
<reference evidence="11" key="1">
    <citation type="submission" date="2019-08" db="EMBL/GenBank/DDBJ databases">
        <title>Seonamhaeicola sediminis sp. nov., isolated from marine sediment.</title>
        <authorList>
            <person name="Cao W.R."/>
        </authorList>
    </citation>
    <scope>NUCLEOTIDE SEQUENCE [LARGE SCALE GENOMIC DNA]</scope>
    <source>
        <strain evidence="11">Gy8</strain>
    </source>
</reference>
<dbReference type="Gene3D" id="3.30.565.10">
    <property type="entry name" value="Histidine kinase-like ATPase, C-terminal domain"/>
    <property type="match status" value="1"/>
</dbReference>
<dbReference type="Pfam" id="PF00512">
    <property type="entry name" value="HisKA"/>
    <property type="match status" value="1"/>
</dbReference>